<comment type="caution">
    <text evidence="3">The sequence shown here is derived from an EMBL/GenBank/DDBJ whole genome shotgun (WGS) entry which is preliminary data.</text>
</comment>
<sequence length="331" mass="34224">MKFLESLKNHKKIAISAAAAVLIAGGSLTALGVAHANQEAYSNRVNSEISYVSKAKDQFKGTNDNRLAALKNLEGSYSSYLKRDSATQDGKVVDKFKSTIASEKLYLKTRLDKEIKDLESTVVKSSEDSLNDRLDVLNGESKVVSSYTGTVLTKDEEATFSKRIDSLSNTAKSDIKAIKEKKAAAKKKAEEKKIADAKAAAAKKSASNGSDGSTSGADANGNGGNGSSAASLSNGSSKTYKASGSPSSATRSSGSSTASRSSKGSSSSSSKASSGTTSAKKSSGGGSVTTHSYGGYDKKHMHSVGTAKWTDKSVEVYDNSGNHSGGANFGD</sequence>
<gene>
    <name evidence="3" type="ORF">M3N64_02235</name>
</gene>
<name>A0ABT0M7F7_9BACL</name>
<dbReference type="RefSeq" id="WP_249096718.1">
    <property type="nucleotide sequence ID" value="NZ_JAMAST010000001.1"/>
</dbReference>
<dbReference type="Proteomes" id="UP001203004">
    <property type="component" value="Unassembled WGS sequence"/>
</dbReference>
<evidence type="ECO:0000256" key="2">
    <source>
        <dbReference type="SAM" id="SignalP"/>
    </source>
</evidence>
<feature type="compositionally biased region" description="Low complexity" evidence="1">
    <location>
        <begin position="197"/>
        <end position="220"/>
    </location>
</feature>
<keyword evidence="2" id="KW-0732">Signal</keyword>
<keyword evidence="4" id="KW-1185">Reference proteome</keyword>
<feature type="compositionally biased region" description="Low complexity" evidence="1">
    <location>
        <begin position="227"/>
        <end position="282"/>
    </location>
</feature>
<accession>A0ABT0M7F7</accession>
<reference evidence="3 4" key="1">
    <citation type="submission" date="2022-05" db="EMBL/GenBank/DDBJ databases">
        <title>Sporolactobacillus sp nov CPB3-1, isolated from tree bark (Mangifera indica L.).</title>
        <authorList>
            <person name="Phuengjayaem S."/>
            <person name="Tanasupawat S."/>
        </authorList>
    </citation>
    <scope>NUCLEOTIDE SEQUENCE [LARGE SCALE GENOMIC DNA]</scope>
    <source>
        <strain evidence="3 4">CPB3-1</strain>
    </source>
</reference>
<evidence type="ECO:0000256" key="1">
    <source>
        <dbReference type="SAM" id="MobiDB-lite"/>
    </source>
</evidence>
<feature type="chain" id="PRO_5047253876" evidence="2">
    <location>
        <begin position="37"/>
        <end position="331"/>
    </location>
</feature>
<feature type="signal peptide" evidence="2">
    <location>
        <begin position="1"/>
        <end position="36"/>
    </location>
</feature>
<protein>
    <submittedName>
        <fullName evidence="3">Uncharacterized protein</fullName>
    </submittedName>
</protein>
<evidence type="ECO:0000313" key="4">
    <source>
        <dbReference type="Proteomes" id="UP001203004"/>
    </source>
</evidence>
<feature type="region of interest" description="Disordered" evidence="1">
    <location>
        <begin position="186"/>
        <end position="304"/>
    </location>
</feature>
<organism evidence="3 4">
    <name type="scientific">Sporolactobacillus mangiferae</name>
    <dbReference type="NCBI Taxonomy" id="2940498"/>
    <lineage>
        <taxon>Bacteria</taxon>
        <taxon>Bacillati</taxon>
        <taxon>Bacillota</taxon>
        <taxon>Bacilli</taxon>
        <taxon>Bacillales</taxon>
        <taxon>Sporolactobacillaceae</taxon>
        <taxon>Sporolactobacillus</taxon>
    </lineage>
</organism>
<dbReference type="EMBL" id="JAMAST010000001">
    <property type="protein sequence ID" value="MCL1630774.1"/>
    <property type="molecule type" value="Genomic_DNA"/>
</dbReference>
<feature type="compositionally biased region" description="Basic and acidic residues" evidence="1">
    <location>
        <begin position="186"/>
        <end position="196"/>
    </location>
</feature>
<proteinExistence type="predicted"/>
<evidence type="ECO:0000313" key="3">
    <source>
        <dbReference type="EMBL" id="MCL1630774.1"/>
    </source>
</evidence>